<protein>
    <submittedName>
        <fullName evidence="2">Uncharacterized protein</fullName>
    </submittedName>
</protein>
<organism evidence="2 3">
    <name type="scientific">Anas platyrhynchos</name>
    <name type="common">Mallard</name>
    <name type="synonym">Anas boschas</name>
    <dbReference type="NCBI Taxonomy" id="8839"/>
    <lineage>
        <taxon>Eukaryota</taxon>
        <taxon>Metazoa</taxon>
        <taxon>Chordata</taxon>
        <taxon>Craniata</taxon>
        <taxon>Vertebrata</taxon>
        <taxon>Euteleostomi</taxon>
        <taxon>Archelosauria</taxon>
        <taxon>Archosauria</taxon>
        <taxon>Dinosauria</taxon>
        <taxon>Saurischia</taxon>
        <taxon>Theropoda</taxon>
        <taxon>Coelurosauria</taxon>
        <taxon>Aves</taxon>
        <taxon>Neognathae</taxon>
        <taxon>Galloanserae</taxon>
        <taxon>Anseriformes</taxon>
        <taxon>Anatidae</taxon>
        <taxon>Anatinae</taxon>
        <taxon>Anas</taxon>
    </lineage>
</organism>
<evidence type="ECO:0000313" key="3">
    <source>
        <dbReference type="Proteomes" id="UP000296049"/>
    </source>
</evidence>
<proteinExistence type="predicted"/>
<feature type="signal peptide" evidence="1">
    <location>
        <begin position="1"/>
        <end position="20"/>
    </location>
</feature>
<dbReference type="Proteomes" id="UP000296049">
    <property type="component" value="Unassembled WGS sequence"/>
</dbReference>
<gene>
    <name evidence="2" type="ORF">Anapl_15793</name>
</gene>
<name>R0KZQ1_ANAPL</name>
<evidence type="ECO:0000256" key="1">
    <source>
        <dbReference type="SAM" id="SignalP"/>
    </source>
</evidence>
<accession>R0KZQ1</accession>
<keyword evidence="1" id="KW-0732">Signal</keyword>
<dbReference type="EMBL" id="KB744656">
    <property type="protein sequence ID" value="EOA94664.1"/>
    <property type="molecule type" value="Genomic_DNA"/>
</dbReference>
<sequence length="164" mass="17674">MAALAPVLKLFPVLIRLAHTAEKDLLSLPVFAACQAVELDGLPEGSKRPWGALAMRRAAKQNPAQLCESPCFFAGFVIACSEGKGQISFRHPANTIVDETRQILACALPVSERAEQQEEEMRTEAFLALSWKALLSLGMGCLRGGTTGPPSISSKAPWMQRNAP</sequence>
<reference evidence="3" key="1">
    <citation type="journal article" date="2013" name="Nat. Genet.">
        <title>The duck genome and transcriptome provide insight into an avian influenza virus reservoir species.</title>
        <authorList>
            <person name="Huang Y."/>
            <person name="Li Y."/>
            <person name="Burt D.W."/>
            <person name="Chen H."/>
            <person name="Zhang Y."/>
            <person name="Qian W."/>
            <person name="Kim H."/>
            <person name="Gan S."/>
            <person name="Zhao Y."/>
            <person name="Li J."/>
            <person name="Yi K."/>
            <person name="Feng H."/>
            <person name="Zhu P."/>
            <person name="Li B."/>
            <person name="Liu Q."/>
            <person name="Fairley S."/>
            <person name="Magor K.E."/>
            <person name="Du Z."/>
            <person name="Hu X."/>
            <person name="Goodman L."/>
            <person name="Tafer H."/>
            <person name="Vignal A."/>
            <person name="Lee T."/>
            <person name="Kim K.W."/>
            <person name="Sheng Z."/>
            <person name="An Y."/>
            <person name="Searle S."/>
            <person name="Herrero J."/>
            <person name="Groenen M.A."/>
            <person name="Crooijmans R.P."/>
            <person name="Faraut T."/>
            <person name="Cai Q."/>
            <person name="Webster R.G."/>
            <person name="Aldridge J.R."/>
            <person name="Warren W.C."/>
            <person name="Bartschat S."/>
            <person name="Kehr S."/>
            <person name="Marz M."/>
            <person name="Stadler P.F."/>
            <person name="Smith J."/>
            <person name="Kraus R.H."/>
            <person name="Zhao Y."/>
            <person name="Ren L."/>
            <person name="Fei J."/>
            <person name="Morisson M."/>
            <person name="Kaiser P."/>
            <person name="Griffin D.K."/>
            <person name="Rao M."/>
            <person name="Pitel F."/>
            <person name="Wang J."/>
            <person name="Li N."/>
        </authorList>
    </citation>
    <scope>NUCLEOTIDE SEQUENCE [LARGE SCALE GENOMIC DNA]</scope>
</reference>
<evidence type="ECO:0000313" key="2">
    <source>
        <dbReference type="EMBL" id="EOA94664.1"/>
    </source>
</evidence>
<keyword evidence="3" id="KW-1185">Reference proteome</keyword>
<dbReference type="AlphaFoldDB" id="R0KZQ1"/>
<feature type="chain" id="PRO_5004344220" evidence="1">
    <location>
        <begin position="21"/>
        <end position="164"/>
    </location>
</feature>